<feature type="non-terminal residue" evidence="2">
    <location>
        <position position="163"/>
    </location>
</feature>
<name>A0ABR0M1R4_9PEZI</name>
<keyword evidence="3" id="KW-1185">Reference proteome</keyword>
<proteinExistence type="predicted"/>
<accession>A0ABR0M1R4</accession>
<evidence type="ECO:0000256" key="1">
    <source>
        <dbReference type="SAM" id="MobiDB-lite"/>
    </source>
</evidence>
<sequence>RHTGTRGITLDIDESIDMSSSNFPTDPLDDGRHPDIDPQNTVVTTEPMSSTTIDDPSIPTYDDFQYPQAASNHHPTLGRSSVPNQMVSDWIDQLSYSNAMPKDNGTYGGNPSLTGMGIYGGRSYSNLSEDAWASPAFPKAGHDFDWQMHQMQEQKRRRWEPVH</sequence>
<dbReference type="EMBL" id="JAVRRA010003153">
    <property type="protein sequence ID" value="KAK5276737.1"/>
    <property type="molecule type" value="Genomic_DNA"/>
</dbReference>
<organism evidence="2 3">
    <name type="scientific">Cryomyces antarcticus</name>
    <dbReference type="NCBI Taxonomy" id="329879"/>
    <lineage>
        <taxon>Eukaryota</taxon>
        <taxon>Fungi</taxon>
        <taxon>Dikarya</taxon>
        <taxon>Ascomycota</taxon>
        <taxon>Pezizomycotina</taxon>
        <taxon>Dothideomycetes</taxon>
        <taxon>Dothideomycetes incertae sedis</taxon>
        <taxon>Cryomyces</taxon>
    </lineage>
</organism>
<gene>
    <name evidence="2" type="ORF">LTR16_010759</name>
</gene>
<feature type="non-terminal residue" evidence="2">
    <location>
        <position position="1"/>
    </location>
</feature>
<evidence type="ECO:0000313" key="2">
    <source>
        <dbReference type="EMBL" id="KAK5276737.1"/>
    </source>
</evidence>
<comment type="caution">
    <text evidence="2">The sequence shown here is derived from an EMBL/GenBank/DDBJ whole genome shotgun (WGS) entry which is preliminary data.</text>
</comment>
<evidence type="ECO:0000313" key="3">
    <source>
        <dbReference type="Proteomes" id="UP001357485"/>
    </source>
</evidence>
<feature type="compositionally biased region" description="Polar residues" evidence="1">
    <location>
        <begin position="38"/>
        <end position="54"/>
    </location>
</feature>
<reference evidence="2 3" key="1">
    <citation type="submission" date="2023-08" db="EMBL/GenBank/DDBJ databases">
        <title>Black Yeasts Isolated from many extreme environments.</title>
        <authorList>
            <person name="Coleine C."/>
            <person name="Stajich J.E."/>
            <person name="Selbmann L."/>
        </authorList>
    </citation>
    <scope>NUCLEOTIDE SEQUENCE [LARGE SCALE GENOMIC DNA]</scope>
    <source>
        <strain evidence="2 3">CCFEE 536</strain>
    </source>
</reference>
<protein>
    <submittedName>
        <fullName evidence="2">Uncharacterized protein</fullName>
    </submittedName>
</protein>
<feature type="compositionally biased region" description="Polar residues" evidence="1">
    <location>
        <begin position="68"/>
        <end position="82"/>
    </location>
</feature>
<dbReference type="Proteomes" id="UP001357485">
    <property type="component" value="Unassembled WGS sequence"/>
</dbReference>
<feature type="region of interest" description="Disordered" evidence="1">
    <location>
        <begin position="1"/>
        <end position="82"/>
    </location>
</feature>